<keyword evidence="3" id="KW-1185">Reference proteome</keyword>
<accession>A0A8H5NFV6</accession>
<feature type="compositionally biased region" description="Polar residues" evidence="1">
    <location>
        <begin position="215"/>
        <end position="226"/>
    </location>
</feature>
<feature type="region of interest" description="Disordered" evidence="1">
    <location>
        <begin position="149"/>
        <end position="226"/>
    </location>
</feature>
<gene>
    <name evidence="2" type="ORF">FPHYL_4569</name>
</gene>
<dbReference type="AlphaFoldDB" id="A0A8H5NFV6"/>
<organism evidence="2 3">
    <name type="scientific">Fusarium phyllophilum</name>
    <dbReference type="NCBI Taxonomy" id="47803"/>
    <lineage>
        <taxon>Eukaryota</taxon>
        <taxon>Fungi</taxon>
        <taxon>Dikarya</taxon>
        <taxon>Ascomycota</taxon>
        <taxon>Pezizomycotina</taxon>
        <taxon>Sordariomycetes</taxon>
        <taxon>Hypocreomycetidae</taxon>
        <taxon>Hypocreales</taxon>
        <taxon>Nectriaceae</taxon>
        <taxon>Fusarium</taxon>
        <taxon>Fusarium fujikuroi species complex</taxon>
    </lineage>
</organism>
<evidence type="ECO:0000313" key="2">
    <source>
        <dbReference type="EMBL" id="KAF5564712.1"/>
    </source>
</evidence>
<sequence length="363" mass="41398">MSVIRPTVPKHQTDKSDIRGKHIEDLIGDNVVRVNYLKQVQIRAILHRLGLLEYSLADTSMSYQSVCVAKITSALEYRLKRLHEEGHVMATFTKPYKAQWKPHTRAWGEDNWDGNTLITLPLELDSTSSSGNCMDNDRQTLTQWMAQLSINPGGDENNIAAGAQDQQGLHQEQQRQRHREEHSNPENLKREYQKQQDTLAQQRDDQIEEQQQQQGSSLETNKGLSVSQWAMGVNSSELTPMDSISSREWKSKSSRFYLEEPSPSLASRKSTSYAVPQTIPSQIQSISTTMSPIEPVRAKEEGVIMQYSHQKWVEEVTTLAWTIRSYRADCKFDTSSLRDQLMIKLKEGSPWSTFGIMIGKLCL</sequence>
<evidence type="ECO:0000313" key="3">
    <source>
        <dbReference type="Proteomes" id="UP000582016"/>
    </source>
</evidence>
<dbReference type="OrthoDB" id="5106994at2759"/>
<proteinExistence type="predicted"/>
<evidence type="ECO:0000256" key="1">
    <source>
        <dbReference type="SAM" id="MobiDB-lite"/>
    </source>
</evidence>
<dbReference type="EMBL" id="JAAOAQ010000144">
    <property type="protein sequence ID" value="KAF5564712.1"/>
    <property type="molecule type" value="Genomic_DNA"/>
</dbReference>
<comment type="caution">
    <text evidence="2">The sequence shown here is derived from an EMBL/GenBank/DDBJ whole genome shotgun (WGS) entry which is preliminary data.</text>
</comment>
<protein>
    <submittedName>
        <fullName evidence="2">Uncharacterized protein</fullName>
    </submittedName>
</protein>
<feature type="compositionally biased region" description="Basic and acidic residues" evidence="1">
    <location>
        <begin position="172"/>
        <end position="194"/>
    </location>
</feature>
<name>A0A8H5NFV6_9HYPO</name>
<dbReference type="Proteomes" id="UP000582016">
    <property type="component" value="Unassembled WGS sequence"/>
</dbReference>
<reference evidence="2 3" key="1">
    <citation type="submission" date="2020-05" db="EMBL/GenBank/DDBJ databases">
        <title>Identification and distribution of gene clusters putatively required for synthesis of sphingolipid metabolism inhibitors in phylogenetically diverse species of the filamentous fungus Fusarium.</title>
        <authorList>
            <person name="Kim H.-S."/>
            <person name="Busman M."/>
            <person name="Brown D.W."/>
            <person name="Divon H."/>
            <person name="Uhlig S."/>
            <person name="Proctor R.H."/>
        </authorList>
    </citation>
    <scope>NUCLEOTIDE SEQUENCE [LARGE SCALE GENOMIC DNA]</scope>
    <source>
        <strain evidence="2 3">NRRL 13617</strain>
    </source>
</reference>